<proteinExistence type="predicted"/>
<dbReference type="InterPro" id="IPR007750">
    <property type="entry name" value="DUF674"/>
</dbReference>
<dbReference type="Gramene" id="rna40580">
    <property type="protein sequence ID" value="RHN46137.1"/>
    <property type="gene ID" value="gene40580"/>
</dbReference>
<dbReference type="PANTHER" id="PTHR33103">
    <property type="entry name" value="OS01G0153900 PROTEIN"/>
    <property type="match status" value="1"/>
</dbReference>
<evidence type="ECO:0000313" key="1">
    <source>
        <dbReference type="EMBL" id="RHN46137.1"/>
    </source>
</evidence>
<dbReference type="PANTHER" id="PTHR33103:SF102">
    <property type="entry name" value="DUF674 FAMILY PROTEIN"/>
    <property type="match status" value="1"/>
</dbReference>
<name>A0A396H5C4_MEDTR</name>
<organism evidence="1 2">
    <name type="scientific">Medicago truncatula</name>
    <name type="common">Barrel medic</name>
    <name type="synonym">Medicago tribuloides</name>
    <dbReference type="NCBI Taxonomy" id="3880"/>
    <lineage>
        <taxon>Eukaryota</taxon>
        <taxon>Viridiplantae</taxon>
        <taxon>Streptophyta</taxon>
        <taxon>Embryophyta</taxon>
        <taxon>Tracheophyta</taxon>
        <taxon>Spermatophyta</taxon>
        <taxon>Magnoliopsida</taxon>
        <taxon>eudicotyledons</taxon>
        <taxon>Gunneridae</taxon>
        <taxon>Pentapetalae</taxon>
        <taxon>rosids</taxon>
        <taxon>fabids</taxon>
        <taxon>Fabales</taxon>
        <taxon>Fabaceae</taxon>
        <taxon>Papilionoideae</taxon>
        <taxon>50 kb inversion clade</taxon>
        <taxon>NPAAA clade</taxon>
        <taxon>Hologalegina</taxon>
        <taxon>IRL clade</taxon>
        <taxon>Trifolieae</taxon>
        <taxon>Medicago</taxon>
    </lineage>
</organism>
<evidence type="ECO:0008006" key="3">
    <source>
        <dbReference type="Google" id="ProtNLM"/>
    </source>
</evidence>
<reference evidence="2" key="1">
    <citation type="journal article" date="2018" name="Nat. Plants">
        <title>Whole-genome landscape of Medicago truncatula symbiotic genes.</title>
        <authorList>
            <person name="Pecrix Y."/>
            <person name="Staton S.E."/>
            <person name="Sallet E."/>
            <person name="Lelandais-Briere C."/>
            <person name="Moreau S."/>
            <person name="Carrere S."/>
            <person name="Blein T."/>
            <person name="Jardinaud M.F."/>
            <person name="Latrasse D."/>
            <person name="Zouine M."/>
            <person name="Zahm M."/>
            <person name="Kreplak J."/>
            <person name="Mayjonade B."/>
            <person name="Satge C."/>
            <person name="Perez M."/>
            <person name="Cauet S."/>
            <person name="Marande W."/>
            <person name="Chantry-Darmon C."/>
            <person name="Lopez-Roques C."/>
            <person name="Bouchez O."/>
            <person name="Berard A."/>
            <person name="Debelle F."/>
            <person name="Munos S."/>
            <person name="Bendahmane A."/>
            <person name="Berges H."/>
            <person name="Niebel A."/>
            <person name="Buitink J."/>
            <person name="Frugier F."/>
            <person name="Benhamed M."/>
            <person name="Crespi M."/>
            <person name="Gouzy J."/>
            <person name="Gamas P."/>
        </authorList>
    </citation>
    <scope>NUCLEOTIDE SEQUENCE [LARGE SCALE GENOMIC DNA]</scope>
    <source>
        <strain evidence="2">cv. Jemalong A17</strain>
    </source>
</reference>
<comment type="caution">
    <text evidence="1">The sequence shown here is derived from an EMBL/GenBank/DDBJ whole genome shotgun (WGS) entry which is preliminary data.</text>
</comment>
<gene>
    <name evidence="1" type="ORF">MtrunA17_Chr7g0238961</name>
</gene>
<accession>A0A396H5C4</accession>
<dbReference type="Proteomes" id="UP000265566">
    <property type="component" value="Chromosome 7"/>
</dbReference>
<evidence type="ECO:0000313" key="2">
    <source>
        <dbReference type="Proteomes" id="UP000265566"/>
    </source>
</evidence>
<protein>
    <recommendedName>
        <fullName evidence="3">DUF674 family protein</fullName>
    </recommendedName>
</protein>
<dbReference type="Pfam" id="PF05056">
    <property type="entry name" value="DUF674"/>
    <property type="match status" value="2"/>
</dbReference>
<dbReference type="AlphaFoldDB" id="A0A396H5C4"/>
<dbReference type="EMBL" id="PSQE01000007">
    <property type="protein sequence ID" value="RHN46137.1"/>
    <property type="molecule type" value="Genomic_DNA"/>
</dbReference>
<sequence length="755" mass="84713">MASTQTEEAYVPFKLVVNEESNKVMYAEAEKNFVDVLFSFLTFPLGTIARLVQKESSMGPVNVGCLNTFYHSVADLGDECMLSETTKQMLLQPINFAEDYCNTLKLNIDDTQPTKFLVCTNFNGCYYRDMTTSTYKDKYKCRCGHSFTVQIFLKHIRQGFVTGVVEVAGDGRCGFRAVAGLRNLSLDDHQMICYQLHKEIISEGNTRYQRMINDDRRYKEVLGALTFYGIGHVPPDKLMTMSYMSFLNAQKYNHAVVLLSTQKEHVSLKLLLNEKGNKVLFAEAGKDFVDILCSFLTIPLGTIAKLVEKESSIGQVTVGCLNSLYGSVANLDEGCFSTKTTKQMLLQPINSAEDYCNTLKLNIDDTQPTKYFACTNYNACYYRDMSMTSSTFFFFWYKTSSTFKDNLKCRCGNYFTRPVLLKHLPQGFVNGVATFVITDDLTIKPNCIDYTSFSLFKEFGVKNPSSVKEVVLNVTKEKVLYLNIAFVLDLLKCSLLSKSTLTDLFLEKKPSLERSRFILGDVEISDNIQINLKLVIRKSDNKVLYAQGQQDFANLLLSFLTFPLGGIVRIFGENCSFGSMNGLYKSIVDLDENQYLTSMEAKNRLVDPCIAPQLKLSKQILPILDPGVLEYYGYFEGVVTSNNIIQVQIFKPGVDKSYAGNFKKLNSSNVMNPVDGYVKGPAMYFATDDLVVAPLTPISALGLLNRLNTPLNELKEKVITIGIKECLSILKASLTSTSALTNGLAHMLTEVKEEK</sequence>